<evidence type="ECO:0000256" key="6">
    <source>
        <dbReference type="ARBA" id="ARBA00022967"/>
    </source>
</evidence>
<protein>
    <recommendedName>
        <fullName evidence="8">Vitamin B12 import ATP-binding protein BtuD</fullName>
        <ecNumber evidence="8">7.6.2.8</ecNumber>
    </recommendedName>
    <alternativeName>
        <fullName evidence="8">Vitamin B12-transporting ATPase</fullName>
    </alternativeName>
</protein>
<dbReference type="InterPro" id="IPR003439">
    <property type="entry name" value="ABC_transporter-like_ATP-bd"/>
</dbReference>
<dbReference type="InterPro" id="IPR023693">
    <property type="entry name" value="ABC_transptr_BtuD"/>
</dbReference>
<evidence type="ECO:0000256" key="8">
    <source>
        <dbReference type="HAMAP-Rule" id="MF_01005"/>
    </source>
</evidence>
<dbReference type="AlphaFoldDB" id="A0A1M5XUG4"/>
<dbReference type="GO" id="GO:0005524">
    <property type="term" value="F:ATP binding"/>
    <property type="evidence" value="ECO:0007669"/>
    <property type="project" value="UniProtKB-KW"/>
</dbReference>
<keyword evidence="3" id="KW-0997">Cell inner membrane</keyword>
<dbReference type="PANTHER" id="PTHR42734:SF18">
    <property type="entry name" value="VITAMIN B12 IMPORT ATP-BINDING PROTEIN BTUD"/>
    <property type="match status" value="1"/>
</dbReference>
<dbReference type="GO" id="GO:0016887">
    <property type="term" value="F:ATP hydrolysis activity"/>
    <property type="evidence" value="ECO:0007669"/>
    <property type="project" value="InterPro"/>
</dbReference>
<gene>
    <name evidence="8 10" type="primary">btuD</name>
    <name evidence="10" type="ORF">VA7868_01323</name>
</gene>
<keyword evidence="10" id="KW-0378">Hydrolase</keyword>
<dbReference type="OrthoDB" id="5292475at2"/>
<feature type="domain" description="ABC transporter" evidence="9">
    <location>
        <begin position="2"/>
        <end position="236"/>
    </location>
</feature>
<dbReference type="Gene3D" id="3.40.50.300">
    <property type="entry name" value="P-loop containing nucleotide triphosphate hydrolases"/>
    <property type="match status" value="1"/>
</dbReference>
<dbReference type="PANTHER" id="PTHR42734">
    <property type="entry name" value="METAL TRANSPORT SYSTEM ATP-BINDING PROTEIN TM_0124-RELATED"/>
    <property type="match status" value="1"/>
</dbReference>
<dbReference type="InterPro" id="IPR003593">
    <property type="entry name" value="AAA+_ATPase"/>
</dbReference>
<comment type="similarity">
    <text evidence="8">Belongs to the ABC transporter superfamily. Vitamin B12 importer (TC 3.A.1.13.1) family.</text>
</comment>
<evidence type="ECO:0000256" key="5">
    <source>
        <dbReference type="ARBA" id="ARBA00022840"/>
    </source>
</evidence>
<dbReference type="InterPro" id="IPR027417">
    <property type="entry name" value="P-loop_NTPase"/>
</dbReference>
<dbReference type="RefSeq" id="WP_073603067.1">
    <property type="nucleotide sequence ID" value="NZ_FQXZ01000013.1"/>
</dbReference>
<sequence>MIHVNNLHVGTRLLPMSFQCEPGSFLHIVGPNGSGKSTLLAALAGMMSYQGQVCFGTDDISCLTTQDLAVRRAYLAQNERPVFAVDVYHYLTLSIPDSVIADQKKISDVIHYLCGRLNLQDKLARSIHHISGGEWQRVRLAGSCLQIWPSLNPEGQYLILDEPASALDVGQEKLMYDLLAEVRAMGITILMANHDLNRTYKNASQVVLLNQGILYRSGRPKEVLNSESIKDIFQTDVQAVDIKGKSYLLFD</sequence>
<comment type="catalytic activity">
    <reaction evidence="8">
        <text>an R-cob(III)alamin(out) + ATP + H2O = an R-cob(III)alamin(in) + ADP + phosphate + H(+)</text>
        <dbReference type="Rhea" id="RHEA:17873"/>
        <dbReference type="ChEBI" id="CHEBI:15377"/>
        <dbReference type="ChEBI" id="CHEBI:15378"/>
        <dbReference type="ChEBI" id="CHEBI:30616"/>
        <dbReference type="ChEBI" id="CHEBI:43474"/>
        <dbReference type="ChEBI" id="CHEBI:140785"/>
        <dbReference type="ChEBI" id="CHEBI:456216"/>
        <dbReference type="EC" id="7.6.2.8"/>
    </reaction>
</comment>
<keyword evidence="7 8" id="KW-0472">Membrane</keyword>
<dbReference type="HAMAP" id="MF_01005">
    <property type="entry name" value="BtuD"/>
    <property type="match status" value="1"/>
</dbReference>
<feature type="binding site" evidence="8">
    <location>
        <begin position="30"/>
        <end position="37"/>
    </location>
    <ligand>
        <name>ATP</name>
        <dbReference type="ChEBI" id="CHEBI:30616"/>
    </ligand>
</feature>
<dbReference type="FunFam" id="3.40.50.300:FF:000462">
    <property type="entry name" value="Vitamin B12 import ATP-binding protein BtuD"/>
    <property type="match status" value="1"/>
</dbReference>
<evidence type="ECO:0000256" key="4">
    <source>
        <dbReference type="ARBA" id="ARBA00022741"/>
    </source>
</evidence>
<dbReference type="SMART" id="SM00382">
    <property type="entry name" value="AAA"/>
    <property type="match status" value="1"/>
</dbReference>
<keyword evidence="1 8" id="KW-0813">Transport</keyword>
<evidence type="ECO:0000256" key="3">
    <source>
        <dbReference type="ARBA" id="ARBA00022519"/>
    </source>
</evidence>
<dbReference type="EC" id="7.6.2.8" evidence="8"/>
<reference evidence="10 11" key="1">
    <citation type="submission" date="2016-11" db="EMBL/GenBank/DDBJ databases">
        <authorList>
            <person name="Jaros S."/>
            <person name="Januszkiewicz K."/>
            <person name="Wedrychowicz H."/>
        </authorList>
    </citation>
    <scope>NUCLEOTIDE SEQUENCE [LARGE SCALE GENOMIC DNA]</scope>
    <source>
        <strain evidence="10 11">CECT 7868</strain>
    </source>
</reference>
<evidence type="ECO:0000256" key="7">
    <source>
        <dbReference type="ARBA" id="ARBA00023136"/>
    </source>
</evidence>
<dbReference type="EMBL" id="FQXZ01000013">
    <property type="protein sequence ID" value="SHI03379.1"/>
    <property type="molecule type" value="Genomic_DNA"/>
</dbReference>
<name>A0A1M5XUG4_9VIBR</name>
<keyword evidence="4 8" id="KW-0547">Nucleotide-binding</keyword>
<keyword evidence="5 8" id="KW-0067">ATP-binding</keyword>
<accession>A0A1M5XUG4</accession>
<evidence type="ECO:0000256" key="2">
    <source>
        <dbReference type="ARBA" id="ARBA00022475"/>
    </source>
</evidence>
<dbReference type="GO" id="GO:0005886">
    <property type="term" value="C:plasma membrane"/>
    <property type="evidence" value="ECO:0007669"/>
    <property type="project" value="UniProtKB-SubCell"/>
</dbReference>
<keyword evidence="6 8" id="KW-1278">Translocase</keyword>
<comment type="subcellular location">
    <subcellularLocation>
        <location evidence="8">Cell membrane</location>
        <topology evidence="8">Peripheral membrane protein</topology>
    </subcellularLocation>
</comment>
<dbReference type="InterPro" id="IPR050153">
    <property type="entry name" value="Metal_Ion_Import_ABC"/>
</dbReference>
<dbReference type="GO" id="GO:0015420">
    <property type="term" value="F:ABC-type vitamin B12 transporter activity"/>
    <property type="evidence" value="ECO:0007669"/>
    <property type="project" value="UniProtKB-UniRule"/>
</dbReference>
<dbReference type="Proteomes" id="UP000184608">
    <property type="component" value="Unassembled WGS sequence"/>
</dbReference>
<keyword evidence="2 8" id="KW-1003">Cell membrane</keyword>
<proteinExistence type="inferred from homology"/>
<evidence type="ECO:0000313" key="11">
    <source>
        <dbReference type="Proteomes" id="UP000184608"/>
    </source>
</evidence>
<dbReference type="SUPFAM" id="SSF52540">
    <property type="entry name" value="P-loop containing nucleoside triphosphate hydrolases"/>
    <property type="match status" value="1"/>
</dbReference>
<dbReference type="Pfam" id="PF00005">
    <property type="entry name" value="ABC_tran"/>
    <property type="match status" value="1"/>
</dbReference>
<evidence type="ECO:0000313" key="10">
    <source>
        <dbReference type="EMBL" id="SHI03379.1"/>
    </source>
</evidence>
<dbReference type="PROSITE" id="PS50893">
    <property type="entry name" value="ABC_TRANSPORTER_2"/>
    <property type="match status" value="1"/>
</dbReference>
<comment type="function">
    <text evidence="8">Part of the ABC transporter complex BtuCDF involved in vitamin B12 import. Responsible for energy coupling to the transport system.</text>
</comment>
<evidence type="ECO:0000259" key="9">
    <source>
        <dbReference type="PROSITE" id="PS50893"/>
    </source>
</evidence>
<dbReference type="STRING" id="1216006.VA7868_01323"/>
<dbReference type="NCBIfam" id="NF002981">
    <property type="entry name" value="PRK03695.1"/>
    <property type="match status" value="1"/>
</dbReference>
<organism evidence="10 11">
    <name type="scientific">Vibrio aerogenes CECT 7868</name>
    <dbReference type="NCBI Taxonomy" id="1216006"/>
    <lineage>
        <taxon>Bacteria</taxon>
        <taxon>Pseudomonadati</taxon>
        <taxon>Pseudomonadota</taxon>
        <taxon>Gammaproteobacteria</taxon>
        <taxon>Vibrionales</taxon>
        <taxon>Vibrionaceae</taxon>
        <taxon>Vibrio</taxon>
    </lineage>
</organism>
<comment type="subunit">
    <text evidence="8">The complex is composed of two ATP-binding proteins (BtuD), two transmembrane proteins (BtuC) and a solute-binding protein (BtuF).</text>
</comment>
<keyword evidence="11" id="KW-1185">Reference proteome</keyword>
<evidence type="ECO:0000256" key="1">
    <source>
        <dbReference type="ARBA" id="ARBA00022448"/>
    </source>
</evidence>